<sequence>MNTVERKQKLQTLPWYALHDIALQKKIEEKEINGKEKSVVIDKILSYGDLTDEEIEGYVNDYIYGDRVTFTLWTFQNSLKDSDYSAIGELENTEENYLNISGYRKLKIISVKEYDDRTEVLYVYSKEYVYIDENGQNANVWEQHRGCLWLGKTSTYLACISKHEKMTTFITKYIAEILGNSILQIKPPKSAIDKCTNFKAISRIVLQGKEGEKTVVSRAGGITFEQEEEIDRIRADRIDTSGSFISAITEDIDATIKYNVRNGSIGIYKHLPASVLFSWSENAIKIILEEIENLKGEPAEKIFKEVGQEIKWLGASEIEKSQLNWYLTQVIAALDKEEYEFQILEDKIAVLNEEKWFVKFSRIYCNTCDSYEIPYCSECGNELRISKGHFKECKCGAPLKIKCAEGHNTCEIENWYIPKASLVRMINKNIQKVFKDDSLDYNICIVGDRGYIVNNIADMQEGIDIPFGTIECFKHDPIALTKRLKAYAVNMNEKCEGTCSHDKVQKCINNNNMVCLPKIFYTILPGYRPQPHKGMEYGDVSGEVKIGKRSYELKGIIKKNSENRSRKVIEDDEKIKKPLLSTSTEGQEIIRQFVEQGMIDARCQIIAIVVPQYIDASLKGTLRHLAKLSGKKVTFIELDEVAQLIEINEKIDVL</sequence>
<organism evidence="1 2">
    <name type="scientific">Dorea formicigenerans</name>
    <dbReference type="NCBI Taxonomy" id="39486"/>
    <lineage>
        <taxon>Bacteria</taxon>
        <taxon>Bacillati</taxon>
        <taxon>Bacillota</taxon>
        <taxon>Clostridia</taxon>
        <taxon>Lachnospirales</taxon>
        <taxon>Lachnospiraceae</taxon>
        <taxon>Dorea</taxon>
    </lineage>
</organism>
<proteinExistence type="predicted"/>
<gene>
    <name evidence="1" type="ORF">DW860_06385</name>
</gene>
<reference evidence="1 2" key="1">
    <citation type="submission" date="2018-08" db="EMBL/GenBank/DDBJ databases">
        <title>A genome reference for cultivated species of the human gut microbiota.</title>
        <authorList>
            <person name="Zou Y."/>
            <person name="Xue W."/>
            <person name="Luo G."/>
        </authorList>
    </citation>
    <scope>NUCLEOTIDE SEQUENCE [LARGE SCALE GENOMIC DNA]</scope>
    <source>
        <strain evidence="1 2">AM37-5</strain>
    </source>
</reference>
<name>A0A413YLA8_9FIRM</name>
<evidence type="ECO:0000313" key="1">
    <source>
        <dbReference type="EMBL" id="RHC08816.1"/>
    </source>
</evidence>
<comment type="caution">
    <text evidence="1">The sequence shown here is derived from an EMBL/GenBank/DDBJ whole genome shotgun (WGS) entry which is preliminary data.</text>
</comment>
<dbReference type="RefSeq" id="WP_118358908.1">
    <property type="nucleotide sequence ID" value="NZ_QSHK01000003.1"/>
</dbReference>
<evidence type="ECO:0000313" key="2">
    <source>
        <dbReference type="Proteomes" id="UP000284742"/>
    </source>
</evidence>
<accession>A0A413YLA8</accession>
<dbReference type="EMBL" id="QSHK01000003">
    <property type="protein sequence ID" value="RHC08816.1"/>
    <property type="molecule type" value="Genomic_DNA"/>
</dbReference>
<protein>
    <submittedName>
        <fullName evidence="1">Uncharacterized protein</fullName>
    </submittedName>
</protein>
<dbReference type="AlphaFoldDB" id="A0A413YLA8"/>
<dbReference type="Proteomes" id="UP000284742">
    <property type="component" value="Unassembled WGS sequence"/>
</dbReference>